<feature type="binding site" evidence="8">
    <location>
        <position position="90"/>
    </location>
    <ligand>
        <name>substrate</name>
    </ligand>
</feature>
<evidence type="ECO:0000256" key="8">
    <source>
        <dbReference type="PIRSR" id="PIRSR601088-2"/>
    </source>
</evidence>
<dbReference type="InterPro" id="IPR022616">
    <property type="entry name" value="Glyco_hydro_4_C"/>
</dbReference>
<evidence type="ECO:0000256" key="5">
    <source>
        <dbReference type="ARBA" id="ARBA00023027"/>
    </source>
</evidence>
<proteinExistence type="inferred from homology"/>
<feature type="binding site" evidence="9">
    <location>
        <position position="196"/>
    </location>
    <ligand>
        <name>Mn(2+)</name>
        <dbReference type="ChEBI" id="CHEBI:29035"/>
    </ligand>
</feature>
<dbReference type="PANTHER" id="PTHR32092">
    <property type="entry name" value="6-PHOSPHO-BETA-GLUCOSIDASE-RELATED"/>
    <property type="match status" value="1"/>
</dbReference>
<dbReference type="RefSeq" id="WP_281811763.1">
    <property type="nucleotide sequence ID" value="NZ_BRLB01000001.1"/>
</dbReference>
<comment type="subunit">
    <text evidence="2">Homotetramer.</text>
</comment>
<comment type="caution">
    <text evidence="13">The sequence shown here is derived from an EMBL/GenBank/DDBJ whole genome shotgun (WGS) entry which is preliminary data.</text>
</comment>
<comment type="similarity">
    <text evidence="1 11">Belongs to the glycosyl hydrolase 4 family.</text>
</comment>
<dbReference type="Pfam" id="PF11975">
    <property type="entry name" value="Glyco_hydro_4C"/>
    <property type="match status" value="1"/>
</dbReference>
<dbReference type="PRINTS" id="PR00732">
    <property type="entry name" value="GLHYDRLASE4"/>
</dbReference>
<feature type="binding site" evidence="8">
    <location>
        <position position="145"/>
    </location>
    <ligand>
        <name>substrate</name>
    </ligand>
</feature>
<evidence type="ECO:0000256" key="6">
    <source>
        <dbReference type="ARBA" id="ARBA00023211"/>
    </source>
</evidence>
<accession>A0A9W5Y9P0</accession>
<keyword evidence="3 9" id="KW-0479">Metal-binding</keyword>
<evidence type="ECO:0000256" key="7">
    <source>
        <dbReference type="ARBA" id="ARBA00023295"/>
    </source>
</evidence>
<reference evidence="13" key="1">
    <citation type="submission" date="2022-06" db="EMBL/GenBank/DDBJ databases">
        <title>Vallitalea longa sp. nov., an anaerobic bacterium isolated from marine sediment.</title>
        <authorList>
            <person name="Hirano S."/>
            <person name="Terahara T."/>
            <person name="Mori K."/>
            <person name="Hamada M."/>
            <person name="Matsumoto R."/>
            <person name="Kobayashi T."/>
        </authorList>
    </citation>
    <scope>NUCLEOTIDE SEQUENCE</scope>
    <source>
        <strain evidence="13">SH18-1</strain>
    </source>
</reference>
<evidence type="ECO:0000259" key="12">
    <source>
        <dbReference type="Pfam" id="PF11975"/>
    </source>
</evidence>
<keyword evidence="4 11" id="KW-0378">Hydrolase</keyword>
<keyword evidence="5 11" id="KW-0520">NAD</keyword>
<evidence type="ECO:0000256" key="4">
    <source>
        <dbReference type="ARBA" id="ARBA00022801"/>
    </source>
</evidence>
<name>A0A9W5Y9P0_9FIRM</name>
<dbReference type="Gene3D" id="3.40.50.720">
    <property type="entry name" value="NAD(P)-binding Rossmann-like Domain"/>
    <property type="match status" value="1"/>
</dbReference>
<evidence type="ECO:0000256" key="11">
    <source>
        <dbReference type="RuleBase" id="RU361152"/>
    </source>
</evidence>
<keyword evidence="9" id="KW-0408">Iron</keyword>
<dbReference type="SUPFAM" id="SSF56327">
    <property type="entry name" value="LDH C-terminal domain-like"/>
    <property type="match status" value="1"/>
</dbReference>
<dbReference type="PANTHER" id="PTHR32092:SF5">
    <property type="entry name" value="6-PHOSPHO-BETA-GLUCOSIDASE"/>
    <property type="match status" value="1"/>
</dbReference>
<organism evidence="13 14">
    <name type="scientific">Vallitalea longa</name>
    <dbReference type="NCBI Taxonomy" id="2936439"/>
    <lineage>
        <taxon>Bacteria</taxon>
        <taxon>Bacillati</taxon>
        <taxon>Bacillota</taxon>
        <taxon>Clostridia</taxon>
        <taxon>Lachnospirales</taxon>
        <taxon>Vallitaleaceae</taxon>
        <taxon>Vallitalea</taxon>
    </lineage>
</organism>
<feature type="site" description="Increases basicity of active site Tyr" evidence="10">
    <location>
        <position position="106"/>
    </location>
</feature>
<evidence type="ECO:0000313" key="13">
    <source>
        <dbReference type="EMBL" id="GKX27954.1"/>
    </source>
</evidence>
<dbReference type="InterPro" id="IPR001088">
    <property type="entry name" value="Glyco_hydro_4"/>
</dbReference>
<dbReference type="Pfam" id="PF02056">
    <property type="entry name" value="Glyco_hydro_4"/>
    <property type="match status" value="1"/>
</dbReference>
<dbReference type="SUPFAM" id="SSF51735">
    <property type="entry name" value="NAD(P)-binding Rossmann-fold domains"/>
    <property type="match status" value="1"/>
</dbReference>
<dbReference type="Proteomes" id="UP001144256">
    <property type="component" value="Unassembled WGS sequence"/>
</dbReference>
<evidence type="ECO:0000256" key="2">
    <source>
        <dbReference type="ARBA" id="ARBA00011881"/>
    </source>
</evidence>
<dbReference type="InterPro" id="IPR036291">
    <property type="entry name" value="NAD(P)-bd_dom_sf"/>
</dbReference>
<evidence type="ECO:0000256" key="3">
    <source>
        <dbReference type="ARBA" id="ARBA00022723"/>
    </source>
</evidence>
<dbReference type="GO" id="GO:0004553">
    <property type="term" value="F:hydrolase activity, hydrolyzing O-glycosyl compounds"/>
    <property type="evidence" value="ECO:0007669"/>
    <property type="project" value="InterPro"/>
</dbReference>
<keyword evidence="7 11" id="KW-0326">Glycosidase</keyword>
<sequence length="460" mass="52196">MKLVVLGGGGVRSPFLSKSIVTRAKKIGINKIVFMDNDMEKLRIYGGMSKHIANCIDESIEFILTSDPIEAVEDADFIITTLRVGQDEGRVSDERIALKYNILGQETTGAGGFAMSLRSIPALMNYCELIKKYSKKNAYIFNFTNPSGLVTQALRSAGYDNVYGICDGPSEFIKELQILTESRSDNFSVECFGLNHLSWFRKITVNGKDITKDIINGKELYIKTEEHLFDEKLVKMHKMLLNGYLYFYYYREKAVGLINRSGKTRGETILEINSRMNKRLSNLDIEKEFAKAFKIYLEHYYERENSYMSIESGSTRTKQVEVPDVNEFIEQEDEGGYAGVALNFIEAMQTDKEIEMVLSVPNNGSIEGLEDTDVVEITCKINKDGAVPVKIGKVEPLQMNLIRQVKLFERTTVEAIRDKSIDKAIEGLMVHPLVNSYSLAKQLVNEYLNEYKEYVGDWGE</sequence>
<dbReference type="EMBL" id="BRLB01000001">
    <property type="protein sequence ID" value="GKX27954.1"/>
    <property type="molecule type" value="Genomic_DNA"/>
</dbReference>
<dbReference type="Gene3D" id="3.90.110.10">
    <property type="entry name" value="Lactate dehydrogenase/glycoside hydrolase, family 4, C-terminal"/>
    <property type="match status" value="1"/>
</dbReference>
<evidence type="ECO:0000256" key="9">
    <source>
        <dbReference type="PIRSR" id="PIRSR601088-3"/>
    </source>
</evidence>
<comment type="cofactor">
    <cofactor evidence="11">
        <name>NAD(+)</name>
        <dbReference type="ChEBI" id="CHEBI:57540"/>
    </cofactor>
    <text evidence="11">Binds 1 NAD(+) per subunit.</text>
</comment>
<dbReference type="GO" id="GO:0016616">
    <property type="term" value="F:oxidoreductase activity, acting on the CH-OH group of donors, NAD or NADP as acceptor"/>
    <property type="evidence" value="ECO:0007669"/>
    <property type="project" value="InterPro"/>
</dbReference>
<keyword evidence="9" id="KW-0533">Nickel</keyword>
<keyword evidence="14" id="KW-1185">Reference proteome</keyword>
<keyword evidence="6 9" id="KW-0464">Manganese</keyword>
<protein>
    <submittedName>
        <fullName evidence="13">Glycoside hydrolase</fullName>
    </submittedName>
</protein>
<feature type="domain" description="Glycosyl hydrolase family 4 C-terminal" evidence="12">
    <location>
        <begin position="191"/>
        <end position="434"/>
    </location>
</feature>
<evidence type="ECO:0000256" key="1">
    <source>
        <dbReference type="ARBA" id="ARBA00010141"/>
    </source>
</evidence>
<keyword evidence="9" id="KW-0170">Cobalt</keyword>
<dbReference type="InterPro" id="IPR015955">
    <property type="entry name" value="Lactate_DH/Glyco_Ohase_4_C"/>
</dbReference>
<dbReference type="AlphaFoldDB" id="A0A9W5Y9P0"/>
<dbReference type="GO" id="GO:0005975">
    <property type="term" value="P:carbohydrate metabolic process"/>
    <property type="evidence" value="ECO:0007669"/>
    <property type="project" value="InterPro"/>
</dbReference>
<evidence type="ECO:0000256" key="10">
    <source>
        <dbReference type="PIRSR" id="PIRSR601088-4"/>
    </source>
</evidence>
<dbReference type="GO" id="GO:0046872">
    <property type="term" value="F:metal ion binding"/>
    <property type="evidence" value="ECO:0007669"/>
    <property type="project" value="UniProtKB-KW"/>
</dbReference>
<feature type="binding site" evidence="9">
    <location>
        <position position="166"/>
    </location>
    <ligand>
        <name>Mn(2+)</name>
        <dbReference type="ChEBI" id="CHEBI:29035"/>
    </ligand>
</feature>
<evidence type="ECO:0000313" key="14">
    <source>
        <dbReference type="Proteomes" id="UP001144256"/>
    </source>
</evidence>
<gene>
    <name evidence="13" type="ORF">SH1V18_04340</name>
</gene>